<protein>
    <recommendedName>
        <fullName evidence="3">AB hydrolase-1 domain-containing protein</fullName>
    </recommendedName>
</protein>
<dbReference type="EMBL" id="CAJNOQ010000962">
    <property type="protein sequence ID" value="CAF0855312.1"/>
    <property type="molecule type" value="Genomic_DNA"/>
</dbReference>
<keyword evidence="8" id="KW-1185">Reference proteome</keyword>
<feature type="active site" description="Charge relay system" evidence="2">
    <location>
        <position position="327"/>
    </location>
</feature>
<comment type="caution">
    <text evidence="4">The sequence shown here is derived from an EMBL/GenBank/DDBJ whole genome shotgun (WGS) entry which is preliminary data.</text>
</comment>
<evidence type="ECO:0000313" key="7">
    <source>
        <dbReference type="EMBL" id="CAF4226793.1"/>
    </source>
</evidence>
<dbReference type="Pfam" id="PF00561">
    <property type="entry name" value="Abhydrolase_1"/>
    <property type="match status" value="1"/>
</dbReference>
<dbReference type="GO" id="GO:0047372">
    <property type="term" value="F:monoacylglycerol lipase activity"/>
    <property type="evidence" value="ECO:0007669"/>
    <property type="project" value="TreeGrafter"/>
</dbReference>
<sequence>MHSESNKTIVTYLSDHIKTLLLIVPSTVVLLTCCVRTLRRYPNIICMENTQRNLQIIRTCPQLTEYHPTSWIINGHLMTVLGVIFRKLPSLTFKRVLLAVEEGIIAVDWHTQPLPKQPILLLLHGLTGGSHNSYIRYMIKAASKSGLCCVVTHARGCGLSDLTSPRSFSGAWTGDVRETVKYIRKIVGPDTPVFGMGYSLGAGVLTKYIGEEGIRCELNGAIACCPSLNMILSTNKMEKWFNSLLYNRLLTSNLINYLRRHEKHFTNSDIIDLSNVYKSRTIREFDTRVIVPMFRYRDVFHYYEDASSAKYLEHIKIPTLILCAVDDPICDVNGLPMETIHKNDNIIAIKTKEGGHVGWLTGWWPKTYSWENKAIVEYINARLNEMNYVWERKEDPLIVDTF</sequence>
<dbReference type="GO" id="GO:0008126">
    <property type="term" value="F:acetylesterase activity"/>
    <property type="evidence" value="ECO:0007669"/>
    <property type="project" value="TreeGrafter"/>
</dbReference>
<evidence type="ECO:0000313" key="4">
    <source>
        <dbReference type="EMBL" id="CAF0855312.1"/>
    </source>
</evidence>
<dbReference type="AlphaFoldDB" id="A0A813WC08"/>
<evidence type="ECO:0000313" key="8">
    <source>
        <dbReference type="Proteomes" id="UP000663829"/>
    </source>
</evidence>
<comment type="similarity">
    <text evidence="1">Belongs to the AB hydrolase superfamily. AB hydrolase 4 family.</text>
</comment>
<evidence type="ECO:0000256" key="1">
    <source>
        <dbReference type="ARBA" id="ARBA00010884"/>
    </source>
</evidence>
<evidence type="ECO:0000259" key="3">
    <source>
        <dbReference type="Pfam" id="PF00561"/>
    </source>
</evidence>
<dbReference type="GO" id="GO:0051792">
    <property type="term" value="P:medium-chain fatty acid biosynthetic process"/>
    <property type="evidence" value="ECO:0007669"/>
    <property type="project" value="TreeGrafter"/>
</dbReference>
<proteinExistence type="inferred from homology"/>
<dbReference type="Proteomes" id="UP000663829">
    <property type="component" value="Unassembled WGS sequence"/>
</dbReference>
<feature type="active site" description="Charge relay system" evidence="2">
    <location>
        <position position="356"/>
    </location>
</feature>
<dbReference type="InterPro" id="IPR029058">
    <property type="entry name" value="AB_hydrolase_fold"/>
</dbReference>
<organism evidence="4 8">
    <name type="scientific">Didymodactylos carnosus</name>
    <dbReference type="NCBI Taxonomy" id="1234261"/>
    <lineage>
        <taxon>Eukaryota</taxon>
        <taxon>Metazoa</taxon>
        <taxon>Spiralia</taxon>
        <taxon>Gnathifera</taxon>
        <taxon>Rotifera</taxon>
        <taxon>Eurotatoria</taxon>
        <taxon>Bdelloidea</taxon>
        <taxon>Philodinida</taxon>
        <taxon>Philodinidae</taxon>
        <taxon>Didymodactylos</taxon>
    </lineage>
</organism>
<feature type="active site" description="Charge relay system" evidence="2">
    <location>
        <position position="199"/>
    </location>
</feature>
<dbReference type="PANTHER" id="PTHR10794:SF63">
    <property type="entry name" value="ALPHA_BETA HYDROLASE 1, ISOFORM A"/>
    <property type="match status" value="1"/>
</dbReference>
<evidence type="ECO:0000313" key="5">
    <source>
        <dbReference type="EMBL" id="CAF1428033.1"/>
    </source>
</evidence>
<dbReference type="Proteomes" id="UP000677228">
    <property type="component" value="Unassembled WGS sequence"/>
</dbReference>
<accession>A0A813WC08</accession>
<dbReference type="PIRSF" id="PIRSF005211">
    <property type="entry name" value="Ab_hydro_YheT"/>
    <property type="match status" value="1"/>
</dbReference>
<dbReference type="EMBL" id="CAJOBC010000962">
    <property type="protein sequence ID" value="CAF3643047.1"/>
    <property type="molecule type" value="Genomic_DNA"/>
</dbReference>
<feature type="domain" description="AB hydrolase-1" evidence="3">
    <location>
        <begin position="118"/>
        <end position="335"/>
    </location>
</feature>
<dbReference type="OrthoDB" id="247542at2759"/>
<dbReference type="Proteomes" id="UP000681722">
    <property type="component" value="Unassembled WGS sequence"/>
</dbReference>
<dbReference type="InterPro" id="IPR000073">
    <property type="entry name" value="AB_hydrolase_1"/>
</dbReference>
<dbReference type="Proteomes" id="UP000682733">
    <property type="component" value="Unassembled WGS sequence"/>
</dbReference>
<gene>
    <name evidence="4" type="ORF">GPM918_LOCUS6295</name>
    <name evidence="5" type="ORF">OVA965_LOCUS33933</name>
    <name evidence="6" type="ORF">SRO942_LOCUS6295</name>
    <name evidence="7" type="ORF">TMI583_LOCUS34839</name>
</gene>
<dbReference type="EMBL" id="CAJOBA010049718">
    <property type="protein sequence ID" value="CAF4226793.1"/>
    <property type="molecule type" value="Genomic_DNA"/>
</dbReference>
<name>A0A813WC08_9BILA</name>
<evidence type="ECO:0000313" key="6">
    <source>
        <dbReference type="EMBL" id="CAF3643047.1"/>
    </source>
</evidence>
<dbReference type="InterPro" id="IPR050960">
    <property type="entry name" value="AB_hydrolase_4_sf"/>
</dbReference>
<dbReference type="EMBL" id="CAJNOK010027940">
    <property type="protein sequence ID" value="CAF1428033.1"/>
    <property type="molecule type" value="Genomic_DNA"/>
</dbReference>
<dbReference type="PANTHER" id="PTHR10794">
    <property type="entry name" value="ABHYDROLASE DOMAIN-CONTAINING PROTEIN"/>
    <property type="match status" value="1"/>
</dbReference>
<dbReference type="Gene3D" id="3.40.50.1820">
    <property type="entry name" value="alpha/beta hydrolase"/>
    <property type="match status" value="1"/>
</dbReference>
<reference evidence="4" key="1">
    <citation type="submission" date="2021-02" db="EMBL/GenBank/DDBJ databases">
        <authorList>
            <person name="Nowell W R."/>
        </authorList>
    </citation>
    <scope>NUCLEOTIDE SEQUENCE</scope>
</reference>
<dbReference type="InterPro" id="IPR012020">
    <property type="entry name" value="ABHD4"/>
</dbReference>
<evidence type="ECO:0000256" key="2">
    <source>
        <dbReference type="PIRSR" id="PIRSR005211-1"/>
    </source>
</evidence>
<dbReference type="GO" id="GO:0051793">
    <property type="term" value="P:medium-chain fatty acid catabolic process"/>
    <property type="evidence" value="ECO:0007669"/>
    <property type="project" value="TreeGrafter"/>
</dbReference>
<dbReference type="SUPFAM" id="SSF53474">
    <property type="entry name" value="alpha/beta-Hydrolases"/>
    <property type="match status" value="1"/>
</dbReference>